<dbReference type="RefSeq" id="WP_345252525.1">
    <property type="nucleotide sequence ID" value="NZ_BAABGY010000001.1"/>
</dbReference>
<dbReference type="EMBL" id="BAABGY010000001">
    <property type="protein sequence ID" value="GAA4316737.1"/>
    <property type="molecule type" value="Genomic_DNA"/>
</dbReference>
<accession>A0ABP8G453</accession>
<evidence type="ECO:0000313" key="2">
    <source>
        <dbReference type="Proteomes" id="UP001501725"/>
    </source>
</evidence>
<name>A0ABP8G453_9BACT</name>
<comment type="caution">
    <text evidence="1">The sequence shown here is derived from an EMBL/GenBank/DDBJ whole genome shotgun (WGS) entry which is preliminary data.</text>
</comment>
<evidence type="ECO:0000313" key="1">
    <source>
        <dbReference type="EMBL" id="GAA4316737.1"/>
    </source>
</evidence>
<reference evidence="2" key="1">
    <citation type="journal article" date="2019" name="Int. J. Syst. Evol. Microbiol.">
        <title>The Global Catalogue of Microorganisms (GCM) 10K type strain sequencing project: providing services to taxonomists for standard genome sequencing and annotation.</title>
        <authorList>
            <consortium name="The Broad Institute Genomics Platform"/>
            <consortium name="The Broad Institute Genome Sequencing Center for Infectious Disease"/>
            <person name="Wu L."/>
            <person name="Ma J."/>
        </authorList>
    </citation>
    <scope>NUCLEOTIDE SEQUENCE [LARGE SCALE GENOMIC DNA]</scope>
    <source>
        <strain evidence="2">JCM 17919</strain>
    </source>
</reference>
<dbReference type="Proteomes" id="UP001501725">
    <property type="component" value="Unassembled WGS sequence"/>
</dbReference>
<organism evidence="1 2">
    <name type="scientific">Flaviaesturariibacter amylovorans</name>
    <dbReference type="NCBI Taxonomy" id="1084520"/>
    <lineage>
        <taxon>Bacteria</taxon>
        <taxon>Pseudomonadati</taxon>
        <taxon>Bacteroidota</taxon>
        <taxon>Chitinophagia</taxon>
        <taxon>Chitinophagales</taxon>
        <taxon>Chitinophagaceae</taxon>
        <taxon>Flaviaestuariibacter</taxon>
    </lineage>
</organism>
<proteinExistence type="predicted"/>
<evidence type="ECO:0008006" key="3">
    <source>
        <dbReference type="Google" id="ProtNLM"/>
    </source>
</evidence>
<gene>
    <name evidence="1" type="ORF">GCM10023184_00070</name>
</gene>
<keyword evidence="2" id="KW-1185">Reference proteome</keyword>
<protein>
    <recommendedName>
        <fullName evidence="3">CN hydrolase domain-containing protein</fullName>
    </recommendedName>
</protein>
<sequence>MKVQAVVYQESIPWRTQDDLNTQIFNDTNADVILFPGWSFRDTNHVENFQESLSNNKTLGFLELQRVDSRNLTNALFSISKGELKFVSFQLFSTSNEIASNPVLGNMFVDQFANARAFQVKNKIVRVMQCGELNILRNEQSNDNRVGFRFLDIDLERRFRQSLQGTSLILNPQHTPMGNQGKMSRRREYLSANKRGYISVSNVATSQELEKSKSAHYAYFNGRELERHVVDKGKFHRLFEYDLDCA</sequence>